<comment type="function">
    <text evidence="14">Catalyzes the attachment of isoleucine to tRNA(Ile). As IleRS can inadvertently accommodate and process structurally similar amino acids such as valine, to avoid such errors it has two additional distinct tRNA(Ile)-dependent editing activities. One activity is designated as 'pretransfer' editing and involves the hydrolysis of activated Val-AMP. The other activity is designated 'posttransfer' editing and involves deacylation of mischarged Val-tRNA(Ile).</text>
</comment>
<dbReference type="SUPFAM" id="SSF50677">
    <property type="entry name" value="ValRS/IleRS/LeuRS editing domain"/>
    <property type="match status" value="1"/>
</dbReference>
<dbReference type="InterPro" id="IPR002300">
    <property type="entry name" value="aa-tRNA-synth_Ia"/>
</dbReference>
<keyword evidence="12 17" id="KW-0648">Protein biosynthesis</keyword>
<keyword evidence="10" id="KW-0862">Zinc</keyword>
<evidence type="ECO:0000256" key="16">
    <source>
        <dbReference type="NCBIfam" id="TIGR00392"/>
    </source>
</evidence>
<dbReference type="EC" id="6.1.1.5" evidence="5 16"/>
<dbReference type="GO" id="GO:0005524">
    <property type="term" value="F:ATP binding"/>
    <property type="evidence" value="ECO:0007669"/>
    <property type="project" value="UniProtKB-KW"/>
</dbReference>
<dbReference type="NCBIfam" id="TIGR00392">
    <property type="entry name" value="ileS"/>
    <property type="match status" value="1"/>
</dbReference>
<evidence type="ECO:0000256" key="6">
    <source>
        <dbReference type="ARBA" id="ARBA00022490"/>
    </source>
</evidence>
<accession>A0A1V5SDQ8</accession>
<evidence type="ECO:0000313" key="20">
    <source>
        <dbReference type="EMBL" id="OQA52638.1"/>
    </source>
</evidence>
<feature type="domain" description="Aminoacyl-tRNA synthetase class Ia" evidence="18">
    <location>
        <begin position="14"/>
        <end position="657"/>
    </location>
</feature>
<comment type="caution">
    <text evidence="20">The sequence shown here is derived from an EMBL/GenBank/DDBJ whole genome shotgun (WGS) entry which is preliminary data.</text>
</comment>
<dbReference type="InterPro" id="IPR002301">
    <property type="entry name" value="Ile-tRNA-ligase"/>
</dbReference>
<reference evidence="20" key="1">
    <citation type="submission" date="2017-02" db="EMBL/GenBank/DDBJ databases">
        <title>Delving into the versatile metabolic prowess of the omnipresent phylum Bacteroidetes.</title>
        <authorList>
            <person name="Nobu M.K."/>
            <person name="Mei R."/>
            <person name="Narihiro T."/>
            <person name="Kuroda K."/>
            <person name="Liu W.-T."/>
        </authorList>
    </citation>
    <scope>NUCLEOTIDE SEQUENCE</scope>
    <source>
        <strain evidence="20">ADurb.Bin280</strain>
    </source>
</reference>
<dbReference type="GO" id="GO:0005737">
    <property type="term" value="C:cytoplasm"/>
    <property type="evidence" value="ECO:0007669"/>
    <property type="project" value="UniProtKB-SubCell"/>
</dbReference>
<evidence type="ECO:0000256" key="5">
    <source>
        <dbReference type="ARBA" id="ARBA00013165"/>
    </source>
</evidence>
<dbReference type="SUPFAM" id="SSF52374">
    <property type="entry name" value="Nucleotidylyl transferase"/>
    <property type="match status" value="1"/>
</dbReference>
<dbReference type="GO" id="GO:0006428">
    <property type="term" value="P:isoleucyl-tRNA aminoacylation"/>
    <property type="evidence" value="ECO:0007669"/>
    <property type="project" value="UniProtKB-UniRule"/>
</dbReference>
<dbReference type="AlphaFoldDB" id="A0A1V5SDQ8"/>
<dbReference type="GO" id="GO:0004822">
    <property type="term" value="F:isoleucine-tRNA ligase activity"/>
    <property type="evidence" value="ECO:0007669"/>
    <property type="project" value="UniProtKB-UniRule"/>
</dbReference>
<evidence type="ECO:0000256" key="17">
    <source>
        <dbReference type="RuleBase" id="RU363035"/>
    </source>
</evidence>
<proteinExistence type="inferred from homology"/>
<dbReference type="Proteomes" id="UP000485367">
    <property type="component" value="Unassembled WGS sequence"/>
</dbReference>
<dbReference type="Pfam" id="PF08264">
    <property type="entry name" value="Anticodon_1"/>
    <property type="match status" value="1"/>
</dbReference>
<evidence type="ECO:0000256" key="7">
    <source>
        <dbReference type="ARBA" id="ARBA00022598"/>
    </source>
</evidence>
<evidence type="ECO:0000256" key="4">
    <source>
        <dbReference type="ARBA" id="ARBA00011245"/>
    </source>
</evidence>
<feature type="domain" description="Methionyl/Valyl/Leucyl/Isoleucyl-tRNA synthetase anticodon-binding" evidence="19">
    <location>
        <begin position="705"/>
        <end position="848"/>
    </location>
</feature>
<evidence type="ECO:0000256" key="1">
    <source>
        <dbReference type="ARBA" id="ARBA00001947"/>
    </source>
</evidence>
<dbReference type="PROSITE" id="PS00178">
    <property type="entry name" value="AA_TRNA_LIGASE_I"/>
    <property type="match status" value="1"/>
</dbReference>
<dbReference type="EMBL" id="MWBO01000026">
    <property type="protein sequence ID" value="OQA52638.1"/>
    <property type="molecule type" value="Genomic_DNA"/>
</dbReference>
<dbReference type="Pfam" id="PF00133">
    <property type="entry name" value="tRNA-synt_1"/>
    <property type="match status" value="1"/>
</dbReference>
<evidence type="ECO:0000256" key="9">
    <source>
        <dbReference type="ARBA" id="ARBA00022741"/>
    </source>
</evidence>
<keyword evidence="7 17" id="KW-0436">Ligase</keyword>
<evidence type="ECO:0000259" key="19">
    <source>
        <dbReference type="Pfam" id="PF08264"/>
    </source>
</evidence>
<organism evidence="20">
    <name type="scientific">candidate division WS2 bacterium ADurb.Bin280</name>
    <dbReference type="NCBI Taxonomy" id="1852829"/>
    <lineage>
        <taxon>Bacteria</taxon>
        <taxon>candidate division WS2</taxon>
    </lineage>
</organism>
<keyword evidence="6" id="KW-0963">Cytoplasm</keyword>
<dbReference type="FunFam" id="3.40.50.620:FF:000063">
    <property type="entry name" value="Isoleucine--tRNA ligase"/>
    <property type="match status" value="1"/>
</dbReference>
<keyword evidence="13 17" id="KW-0030">Aminoacyl-tRNA synthetase</keyword>
<dbReference type="SUPFAM" id="SSF47323">
    <property type="entry name" value="Anticodon-binding domain of a subclass of class I aminoacyl-tRNA synthetases"/>
    <property type="match status" value="1"/>
</dbReference>
<dbReference type="InterPro" id="IPR013155">
    <property type="entry name" value="M/V/L/I-tRNA-synth_anticd-bd"/>
</dbReference>
<keyword evidence="11 17" id="KW-0067">ATP-binding</keyword>
<evidence type="ECO:0000256" key="14">
    <source>
        <dbReference type="ARBA" id="ARBA00025217"/>
    </source>
</evidence>
<gene>
    <name evidence="20" type="primary">ileS</name>
    <name evidence="20" type="ORF">BWY43_00427</name>
</gene>
<comment type="cofactor">
    <cofactor evidence="1">
        <name>Zn(2+)</name>
        <dbReference type="ChEBI" id="CHEBI:29105"/>
    </cofactor>
</comment>
<evidence type="ECO:0000256" key="15">
    <source>
        <dbReference type="ARBA" id="ARBA00048359"/>
    </source>
</evidence>
<dbReference type="InterPro" id="IPR001412">
    <property type="entry name" value="aa-tRNA-synth_I_CS"/>
</dbReference>
<sequence>MENKNPYVGFEQAILEYWRKEKIFERCIKERKEADEYVFYDGPPFATGLPHYGHILSSVIKDLIPRYQTMRGRRVDRRWGWDCHGLPIETLVEKKLGISGKKQIEQRGVGEFNSTARSMVLEYADAWEGMVERIGRFVEFKNSYKTMDATFMESVWWALKRLWEKDLIYEGRKVLMYCPRCETPVSNAEIQMDNSYKNVEDESAYVKFKILENQKISGENVGDNFFFLAWTTTPWTLPANVALAVGKDIDYALVEDKQVKEKFVVASDLVEKIFSENKISVLKKDIKGADLKGLNYQPLYEIEAVKGSGKKAWFVAPADFVNTQEGTGIVHTAVIYGEDDFALGLELDLPQVPLLDSKARYNQDAPKFIRDKYIKDAEDEILSDLKNRGLLFKTEKYSHSYPFCWRCDSPLIYNAISAWFININKEKDRLIEENEKISWHPENLKHGRFLNILKTAPDWNISRNRYWATPLPFWRCDSCGEVACIGSVKELSEKSVNFDQVYPNCNASAPIQNDATIDLHKPQIDEVILKCTCSGEMKRVDEVVDCWVESASMPFAQWHYPFENKQEFEAKYPGQFIGEYIAQTRAWFYYMHVMGVLLFDEISFENVVATGTILNEKGEKLSKSKNNFVDPSIIIEKYGADALRFYLMNSVVMQADNLFFNEKDLRDIYNKVINLTHNILKFYEIYAQGRDVDDISPKDLSDTLDKWIFSVMESAYSSYLQDLEDYDTVRASRTVKDFIDDASTWWLRRSRERFRLGDENALRVLRQVIIRLSQMLAPFAPFIAEYAWQKVKDGQMNDSVHLSILPETDSSLIDLKLEEQMRKARSIVELGHSIRSNNSLKVRQPLSAITWNLDLESQSLEEIILQELNVINFTKDVQMVKPLDASKDNLTVTIEANLTDDLLKLGDVREISRAIQDLRKKSGKKAGEKVTIVVLGANDLEKNFIKENDNTIRKATDVSSFEIVDDRTFDKVQDVLLSFGTVSIAIGEKNSN</sequence>
<dbReference type="GO" id="GO:0002161">
    <property type="term" value="F:aminoacyl-tRNA deacylase activity"/>
    <property type="evidence" value="ECO:0007669"/>
    <property type="project" value="InterPro"/>
</dbReference>
<evidence type="ECO:0000256" key="2">
    <source>
        <dbReference type="ARBA" id="ARBA00004496"/>
    </source>
</evidence>
<evidence type="ECO:0000256" key="11">
    <source>
        <dbReference type="ARBA" id="ARBA00022840"/>
    </source>
</evidence>
<dbReference type="InterPro" id="IPR009008">
    <property type="entry name" value="Val/Leu/Ile-tRNA-synth_edit"/>
</dbReference>
<comment type="subunit">
    <text evidence="4">Monomer.</text>
</comment>
<dbReference type="InterPro" id="IPR009080">
    <property type="entry name" value="tRNAsynth_Ia_anticodon-bd"/>
</dbReference>
<evidence type="ECO:0000259" key="18">
    <source>
        <dbReference type="Pfam" id="PF00133"/>
    </source>
</evidence>
<protein>
    <recommendedName>
        <fullName evidence="5 16">Isoleucine--tRNA ligase</fullName>
        <ecNumber evidence="5 16">6.1.1.5</ecNumber>
    </recommendedName>
</protein>
<dbReference type="Gene3D" id="3.40.50.620">
    <property type="entry name" value="HUPs"/>
    <property type="match status" value="2"/>
</dbReference>
<comment type="subcellular location">
    <subcellularLocation>
        <location evidence="2">Cytoplasm</location>
    </subcellularLocation>
</comment>
<keyword evidence="8" id="KW-0479">Metal-binding</keyword>
<evidence type="ECO:0000256" key="3">
    <source>
        <dbReference type="ARBA" id="ARBA00007078"/>
    </source>
</evidence>
<dbReference type="Gene3D" id="1.10.730.10">
    <property type="entry name" value="Isoleucyl-tRNA Synthetase, Domain 1"/>
    <property type="match status" value="1"/>
</dbReference>
<dbReference type="InterPro" id="IPR014729">
    <property type="entry name" value="Rossmann-like_a/b/a_fold"/>
</dbReference>
<evidence type="ECO:0000256" key="12">
    <source>
        <dbReference type="ARBA" id="ARBA00022917"/>
    </source>
</evidence>
<keyword evidence="9 17" id="KW-0547">Nucleotide-binding</keyword>
<dbReference type="FunFam" id="3.40.50.620:FF:000075">
    <property type="entry name" value="Isoleucine--tRNA ligase"/>
    <property type="match status" value="1"/>
</dbReference>
<name>A0A1V5SDQ8_9BACT</name>
<dbReference type="GO" id="GO:0046872">
    <property type="term" value="F:metal ion binding"/>
    <property type="evidence" value="ECO:0007669"/>
    <property type="project" value="UniProtKB-KW"/>
</dbReference>
<dbReference type="PANTHER" id="PTHR42780">
    <property type="entry name" value="SOLEUCYL-TRNA SYNTHETASE"/>
    <property type="match status" value="1"/>
</dbReference>
<dbReference type="InterPro" id="IPR023586">
    <property type="entry name" value="Ile-tRNA-ligase_type2"/>
</dbReference>
<dbReference type="PANTHER" id="PTHR42780:SF1">
    <property type="entry name" value="ISOLEUCINE--TRNA LIGASE, CYTOPLASMIC"/>
    <property type="match status" value="1"/>
</dbReference>
<evidence type="ECO:0000256" key="10">
    <source>
        <dbReference type="ARBA" id="ARBA00022833"/>
    </source>
</evidence>
<comment type="catalytic activity">
    <reaction evidence="15">
        <text>tRNA(Ile) + L-isoleucine + ATP = L-isoleucyl-tRNA(Ile) + AMP + diphosphate</text>
        <dbReference type="Rhea" id="RHEA:11060"/>
        <dbReference type="Rhea" id="RHEA-COMP:9666"/>
        <dbReference type="Rhea" id="RHEA-COMP:9695"/>
        <dbReference type="ChEBI" id="CHEBI:30616"/>
        <dbReference type="ChEBI" id="CHEBI:33019"/>
        <dbReference type="ChEBI" id="CHEBI:58045"/>
        <dbReference type="ChEBI" id="CHEBI:78442"/>
        <dbReference type="ChEBI" id="CHEBI:78528"/>
        <dbReference type="ChEBI" id="CHEBI:456215"/>
        <dbReference type="EC" id="6.1.1.5"/>
    </reaction>
</comment>
<dbReference type="PRINTS" id="PR00984">
    <property type="entry name" value="TRNASYNTHILE"/>
</dbReference>
<evidence type="ECO:0000256" key="8">
    <source>
        <dbReference type="ARBA" id="ARBA00022723"/>
    </source>
</evidence>
<evidence type="ECO:0000256" key="13">
    <source>
        <dbReference type="ARBA" id="ARBA00023146"/>
    </source>
</evidence>
<comment type="similarity">
    <text evidence="3">Belongs to the class-I aminoacyl-tRNA synthetase family. IleS type 2 subfamily.</text>
</comment>